<sequence length="60" mass="6863">MLPGFAHYDTDCTICTLAVLWAAYGHRDIARHYILAAVNLRLKKIEGKLTARLLDNEGYW</sequence>
<reference evidence="1" key="1">
    <citation type="submission" date="2022-03" db="EMBL/GenBank/DDBJ databases">
        <authorList>
            <person name="Alioto T."/>
            <person name="Alioto T."/>
            <person name="Gomez Garrido J."/>
        </authorList>
    </citation>
    <scope>NUCLEOTIDE SEQUENCE</scope>
</reference>
<evidence type="ECO:0000313" key="2">
    <source>
        <dbReference type="Proteomes" id="UP001295444"/>
    </source>
</evidence>
<proteinExistence type="predicted"/>
<accession>A0AAD1W7M0</accession>
<dbReference type="AlphaFoldDB" id="A0AAD1W7M0"/>
<gene>
    <name evidence="1" type="ORF">PECUL_23A001714</name>
</gene>
<organism evidence="1 2">
    <name type="scientific">Pelobates cultripes</name>
    <name type="common">Western spadefoot toad</name>
    <dbReference type="NCBI Taxonomy" id="61616"/>
    <lineage>
        <taxon>Eukaryota</taxon>
        <taxon>Metazoa</taxon>
        <taxon>Chordata</taxon>
        <taxon>Craniata</taxon>
        <taxon>Vertebrata</taxon>
        <taxon>Euteleostomi</taxon>
        <taxon>Amphibia</taxon>
        <taxon>Batrachia</taxon>
        <taxon>Anura</taxon>
        <taxon>Pelobatoidea</taxon>
        <taxon>Pelobatidae</taxon>
        <taxon>Pelobates</taxon>
    </lineage>
</organism>
<protein>
    <submittedName>
        <fullName evidence="1">Uncharacterized protein</fullName>
    </submittedName>
</protein>
<dbReference type="EMBL" id="OW240916">
    <property type="protein sequence ID" value="CAH2297100.1"/>
    <property type="molecule type" value="Genomic_DNA"/>
</dbReference>
<dbReference type="Proteomes" id="UP001295444">
    <property type="component" value="Chromosome 05"/>
</dbReference>
<evidence type="ECO:0000313" key="1">
    <source>
        <dbReference type="EMBL" id="CAH2297100.1"/>
    </source>
</evidence>
<name>A0AAD1W7M0_PELCU</name>
<keyword evidence="2" id="KW-1185">Reference proteome</keyword>